<comment type="catalytic activity">
    <reaction evidence="13">
        <text>L-cystine(out) + H(+)(out) = L-cystine(in) + H(+)(in)</text>
        <dbReference type="Rhea" id="RHEA:66172"/>
        <dbReference type="ChEBI" id="CHEBI:15378"/>
        <dbReference type="ChEBI" id="CHEBI:35491"/>
    </reaction>
    <physiologicalReaction direction="left-to-right" evidence="13">
        <dbReference type="Rhea" id="RHEA:66173"/>
    </physiologicalReaction>
</comment>
<evidence type="ECO:0000256" key="17">
    <source>
        <dbReference type="ARBA" id="ARBA00069503"/>
    </source>
</evidence>
<keyword evidence="12" id="KW-0458">Lysosome</keyword>
<accession>A0A6H5HJF5</accession>
<feature type="transmembrane region" description="Helical" evidence="19">
    <location>
        <begin position="128"/>
        <end position="146"/>
    </location>
</feature>
<evidence type="ECO:0000256" key="3">
    <source>
        <dbReference type="ARBA" id="ARBA00022448"/>
    </source>
</evidence>
<keyword evidence="11" id="KW-0325">Glycoprotein</keyword>
<sequence>MYRFPSHSGVYHHHNQIPLGGLGRHPNSGIKSSPISTISHSRPSASAHQQPQAVPGVVVSIVGNHGGVVAVEPSTLDLSLPPPWNVTLRGKHRGHDTIYANITSNISNVNVDSAFVVVTVAWSLDLELVSTVVGWIYFVAWSVSFYPQCFQNWRRKSVVGLNFDFLALNLIGFVLYSLFNCGLYWGTEIQKEYFAEHPRGLNPVLLNDVVFSLHAVCITLVTIGQCFIYENGGQRVSRIATGIISILLIIFTISLVLPFFAVINWLMFLYICSYIKLAITLMKYVPQAFMNYKRQSTIGWSIHNVILDFTGGMLSMMQMIINADNYDDWNSIFGDPTKFGLGLFSVLFDILFLVQHYVLYRHVGYEDVQGDVIDDDPSTTSTAAAGSGENVKTDVGNSREEDSGK</sequence>
<dbReference type="GO" id="GO:1902531">
    <property type="term" value="P:regulation of intracellular signal transduction"/>
    <property type="evidence" value="ECO:0007669"/>
    <property type="project" value="UniProtKB-ARBA"/>
</dbReference>
<evidence type="ECO:0000256" key="8">
    <source>
        <dbReference type="ARBA" id="ARBA00022927"/>
    </source>
</evidence>
<dbReference type="GO" id="GO:0015184">
    <property type="term" value="F:L-cystine transmembrane transporter activity"/>
    <property type="evidence" value="ECO:0007669"/>
    <property type="project" value="TreeGrafter"/>
</dbReference>
<keyword evidence="3" id="KW-0813">Transport</keyword>
<dbReference type="FunFam" id="1.20.1280.290:FF:000016">
    <property type="entry name" value="Cystinosin homolog"/>
    <property type="match status" value="1"/>
</dbReference>
<evidence type="ECO:0000313" key="20">
    <source>
        <dbReference type="EMBL" id="CAB0018235.1"/>
    </source>
</evidence>
<evidence type="ECO:0000256" key="19">
    <source>
        <dbReference type="SAM" id="Phobius"/>
    </source>
</evidence>
<dbReference type="GO" id="GO:0048731">
    <property type="term" value="P:system development"/>
    <property type="evidence" value="ECO:0007669"/>
    <property type="project" value="UniProtKB-ARBA"/>
</dbReference>
<dbReference type="Gene3D" id="1.20.1280.290">
    <property type="match status" value="1"/>
</dbReference>
<dbReference type="EMBL" id="CADCXU010032293">
    <property type="protein sequence ID" value="CAB0018235.1"/>
    <property type="molecule type" value="Genomic_DNA"/>
</dbReference>
<dbReference type="AlphaFoldDB" id="A0A6H5HJF5"/>
<feature type="transmembrane region" description="Helical" evidence="19">
    <location>
        <begin position="341"/>
        <end position="360"/>
    </location>
</feature>
<name>A0A6H5HJF5_9HEMI</name>
<evidence type="ECO:0000256" key="18">
    <source>
        <dbReference type="SAM" id="MobiDB-lite"/>
    </source>
</evidence>
<evidence type="ECO:0000256" key="15">
    <source>
        <dbReference type="ARBA" id="ARBA00060435"/>
    </source>
</evidence>
<comment type="similarity">
    <text evidence="2">Belongs to the cystinosin family.</text>
</comment>
<dbReference type="GO" id="GO:0005765">
    <property type="term" value="C:lysosomal membrane"/>
    <property type="evidence" value="ECO:0007669"/>
    <property type="project" value="UniProtKB-SubCell"/>
</dbReference>
<dbReference type="GO" id="GO:0015031">
    <property type="term" value="P:protein transport"/>
    <property type="evidence" value="ECO:0007669"/>
    <property type="project" value="UniProtKB-KW"/>
</dbReference>
<dbReference type="PANTHER" id="PTHR13131">
    <property type="entry name" value="CYSTINOSIN"/>
    <property type="match status" value="1"/>
</dbReference>
<feature type="transmembrane region" description="Helical" evidence="19">
    <location>
        <begin position="267"/>
        <end position="285"/>
    </location>
</feature>
<reference evidence="20 21" key="1">
    <citation type="submission" date="2020-02" db="EMBL/GenBank/DDBJ databases">
        <authorList>
            <person name="Ferguson B K."/>
        </authorList>
    </citation>
    <scope>NUCLEOTIDE SEQUENCE [LARGE SCALE GENOMIC DNA]</scope>
</reference>
<comment type="subcellular location">
    <subcellularLocation>
        <location evidence="1">Lysosome membrane</location>
        <topology evidence="1">Multi-pass membrane protein</topology>
    </subcellularLocation>
    <subcellularLocation>
        <location evidence="15">Melanosome membrane</location>
        <topology evidence="15">Multi-pass membrane protein</topology>
    </subcellularLocation>
</comment>
<dbReference type="GO" id="GO:0015293">
    <property type="term" value="F:symporter activity"/>
    <property type="evidence" value="ECO:0007669"/>
    <property type="project" value="UniProtKB-KW"/>
</dbReference>
<feature type="transmembrane region" description="Helical" evidence="19">
    <location>
        <begin position="240"/>
        <end position="261"/>
    </location>
</feature>
<evidence type="ECO:0000256" key="5">
    <source>
        <dbReference type="ARBA" id="ARBA00022729"/>
    </source>
</evidence>
<keyword evidence="9 19" id="KW-1133">Transmembrane helix</keyword>
<dbReference type="InterPro" id="IPR006603">
    <property type="entry name" value="PQ-loop_rpt"/>
</dbReference>
<keyword evidence="4 19" id="KW-0812">Transmembrane</keyword>
<evidence type="ECO:0000256" key="9">
    <source>
        <dbReference type="ARBA" id="ARBA00022989"/>
    </source>
</evidence>
<evidence type="ECO:0000256" key="12">
    <source>
        <dbReference type="ARBA" id="ARBA00023228"/>
    </source>
</evidence>
<dbReference type="FunFam" id="1.20.1280.290:FF:000015">
    <property type="entry name" value="cystinosin isoform X2"/>
    <property type="match status" value="1"/>
</dbReference>
<comment type="function">
    <text evidence="14">Cystine/H(+) symporter that mediates export of cystine, the oxidized dimer of cysteine, from lysosomes. Plays an important role in melanin synthesis by catalyzing cystine export from melanosomes, possibly by inhibiting pheomelanin synthesis. In addition to cystine export, also acts as a positive regulator of mTORC1 signaling in kidney proximal tubular cells, via interactions with components of the v-ATPase and Ragulator complexes. Also involved in small GTPase-regulated vesicle trafficking and lysosomal localization of LAMP2A, independently of cystine transporter activity.</text>
</comment>
<evidence type="ECO:0000256" key="1">
    <source>
        <dbReference type="ARBA" id="ARBA00004155"/>
    </source>
</evidence>
<feature type="transmembrane region" description="Helical" evidence="19">
    <location>
        <begin position="297"/>
        <end position="321"/>
    </location>
</feature>
<dbReference type="Proteomes" id="UP000479000">
    <property type="component" value="Unassembled WGS sequence"/>
</dbReference>
<keyword evidence="21" id="KW-1185">Reference proteome</keyword>
<comment type="subunit">
    <text evidence="16">Interacts with components of the V-ATPase complex. Interacts with components of the Ragulator complex. Interacts with RRAGA/RagA and RRAGC/RagC. Interacts with AP-3 complex subunit mu (AP3M1 or AP3M2).</text>
</comment>
<feature type="region of interest" description="Disordered" evidence="18">
    <location>
        <begin position="15"/>
        <end position="50"/>
    </location>
</feature>
<feature type="transmembrane region" description="Helical" evidence="19">
    <location>
        <begin position="209"/>
        <end position="228"/>
    </location>
</feature>
<evidence type="ECO:0000256" key="14">
    <source>
        <dbReference type="ARBA" id="ARBA00060313"/>
    </source>
</evidence>
<feature type="region of interest" description="Disordered" evidence="18">
    <location>
        <begin position="376"/>
        <end position="405"/>
    </location>
</feature>
<evidence type="ECO:0000256" key="7">
    <source>
        <dbReference type="ARBA" id="ARBA00022847"/>
    </source>
</evidence>
<keyword evidence="5" id="KW-0732">Signal</keyword>
<feature type="compositionally biased region" description="Polar residues" evidence="18">
    <location>
        <begin position="29"/>
        <end position="50"/>
    </location>
</feature>
<evidence type="ECO:0000313" key="21">
    <source>
        <dbReference type="Proteomes" id="UP000479000"/>
    </source>
</evidence>
<organism evidence="20 21">
    <name type="scientific">Nesidiocoris tenuis</name>
    <dbReference type="NCBI Taxonomy" id="355587"/>
    <lineage>
        <taxon>Eukaryota</taxon>
        <taxon>Metazoa</taxon>
        <taxon>Ecdysozoa</taxon>
        <taxon>Arthropoda</taxon>
        <taxon>Hexapoda</taxon>
        <taxon>Insecta</taxon>
        <taxon>Pterygota</taxon>
        <taxon>Neoptera</taxon>
        <taxon>Paraneoptera</taxon>
        <taxon>Hemiptera</taxon>
        <taxon>Heteroptera</taxon>
        <taxon>Panheteroptera</taxon>
        <taxon>Cimicomorpha</taxon>
        <taxon>Miridae</taxon>
        <taxon>Dicyphina</taxon>
        <taxon>Nesidiocoris</taxon>
    </lineage>
</organism>
<dbReference type="GO" id="GO:0050890">
    <property type="term" value="P:cognition"/>
    <property type="evidence" value="ECO:0007669"/>
    <property type="project" value="UniProtKB-ARBA"/>
</dbReference>
<evidence type="ECO:0000256" key="13">
    <source>
        <dbReference type="ARBA" id="ARBA00048473"/>
    </source>
</evidence>
<dbReference type="SMART" id="SM00679">
    <property type="entry name" value="CTNS"/>
    <property type="match status" value="2"/>
</dbReference>
<evidence type="ECO:0000256" key="16">
    <source>
        <dbReference type="ARBA" id="ARBA00066203"/>
    </source>
</evidence>
<proteinExistence type="inferred from homology"/>
<gene>
    <name evidence="20" type="ORF">NTEN_LOCUS22144</name>
</gene>
<dbReference type="PANTHER" id="PTHR13131:SF5">
    <property type="entry name" value="CYSTINOSIN"/>
    <property type="match status" value="1"/>
</dbReference>
<protein>
    <recommendedName>
        <fullName evidence="17">Cystinosin</fullName>
    </recommendedName>
</protein>
<evidence type="ECO:0000256" key="6">
    <source>
        <dbReference type="ARBA" id="ARBA00022737"/>
    </source>
</evidence>
<evidence type="ECO:0000256" key="2">
    <source>
        <dbReference type="ARBA" id="ARBA00006855"/>
    </source>
</evidence>
<dbReference type="NCBIfam" id="TIGR00951">
    <property type="entry name" value="2A43"/>
    <property type="match status" value="1"/>
</dbReference>
<keyword evidence="6" id="KW-0677">Repeat</keyword>
<evidence type="ECO:0000256" key="4">
    <source>
        <dbReference type="ARBA" id="ARBA00022692"/>
    </source>
</evidence>
<keyword evidence="8" id="KW-0653">Protein transport</keyword>
<evidence type="ECO:0000256" key="10">
    <source>
        <dbReference type="ARBA" id="ARBA00023136"/>
    </source>
</evidence>
<dbReference type="OrthoDB" id="75720at2759"/>
<dbReference type="Pfam" id="PF04193">
    <property type="entry name" value="PQ-loop"/>
    <property type="match status" value="2"/>
</dbReference>
<dbReference type="InterPro" id="IPR005282">
    <property type="entry name" value="LC_transporter"/>
</dbReference>
<evidence type="ECO:0000256" key="11">
    <source>
        <dbReference type="ARBA" id="ARBA00023180"/>
    </source>
</evidence>
<keyword evidence="7" id="KW-0769">Symport</keyword>
<keyword evidence="10 19" id="KW-0472">Membrane</keyword>
<feature type="transmembrane region" description="Helical" evidence="19">
    <location>
        <begin position="158"/>
        <end position="179"/>
    </location>
</feature>
<dbReference type="GO" id="GO:0048513">
    <property type="term" value="P:animal organ development"/>
    <property type="evidence" value="ECO:0007669"/>
    <property type="project" value="UniProtKB-ARBA"/>
</dbReference>